<dbReference type="PROSITE" id="PS50863">
    <property type="entry name" value="B3"/>
    <property type="match status" value="3"/>
</dbReference>
<organism evidence="7">
    <name type="scientific">Physcomitrium patens</name>
    <name type="common">Spreading-leaved earth moss</name>
    <name type="synonym">Physcomitrella patens</name>
    <dbReference type="NCBI Taxonomy" id="3218"/>
    <lineage>
        <taxon>Eukaryota</taxon>
        <taxon>Viridiplantae</taxon>
        <taxon>Streptophyta</taxon>
        <taxon>Embryophyta</taxon>
        <taxon>Bryophyta</taxon>
        <taxon>Bryophytina</taxon>
        <taxon>Bryopsida</taxon>
        <taxon>Funariidae</taxon>
        <taxon>Funariales</taxon>
        <taxon>Funariaceae</taxon>
        <taxon>Physcomitrium</taxon>
    </lineage>
</organism>
<keyword evidence="3" id="KW-0804">Transcription</keyword>
<evidence type="ECO:0000313" key="7">
    <source>
        <dbReference type="EMBL" id="PNR35705.1"/>
    </source>
</evidence>
<evidence type="ECO:0000259" key="6">
    <source>
        <dbReference type="PROSITE" id="PS50863"/>
    </source>
</evidence>
<evidence type="ECO:0000256" key="3">
    <source>
        <dbReference type="ARBA" id="ARBA00023163"/>
    </source>
</evidence>
<dbReference type="PANTHER" id="PTHR31391">
    <property type="entry name" value="B3 DOMAIN-CONTAINING PROTEIN OS11G0197600-RELATED"/>
    <property type="match status" value="1"/>
</dbReference>
<evidence type="ECO:0000313" key="8">
    <source>
        <dbReference type="EnsemblPlants" id="Pp3c17_1930V3.1"/>
    </source>
</evidence>
<dbReference type="RefSeq" id="XP_024400314.1">
    <property type="nucleotide sequence ID" value="XM_024544546.2"/>
</dbReference>
<dbReference type="EnsemblPlants" id="Pp3c17_1930V3.1">
    <property type="protein sequence ID" value="Pp3c17_1930V3.1"/>
    <property type="gene ID" value="Pp3c17_1930"/>
</dbReference>
<proteinExistence type="predicted"/>
<accession>A9TWB4</accession>
<dbReference type="PANTHER" id="PTHR31391:SF106">
    <property type="entry name" value="B3 DOMAIN-CONTAINING PROTEIN OS01G0723500"/>
    <property type="match status" value="1"/>
</dbReference>
<dbReference type="CDD" id="cd10017">
    <property type="entry name" value="B3_DNA"/>
    <property type="match status" value="3"/>
</dbReference>
<keyword evidence="1" id="KW-0805">Transcription regulation</keyword>
<reference evidence="7 9" key="1">
    <citation type="journal article" date="2008" name="Science">
        <title>The Physcomitrella genome reveals evolutionary insights into the conquest of land by plants.</title>
        <authorList>
            <person name="Rensing S."/>
            <person name="Lang D."/>
            <person name="Zimmer A."/>
            <person name="Terry A."/>
            <person name="Salamov A."/>
            <person name="Shapiro H."/>
            <person name="Nishiyama T."/>
            <person name="Perroud P.-F."/>
            <person name="Lindquist E."/>
            <person name="Kamisugi Y."/>
            <person name="Tanahashi T."/>
            <person name="Sakakibara K."/>
            <person name="Fujita T."/>
            <person name="Oishi K."/>
            <person name="Shin-I T."/>
            <person name="Kuroki Y."/>
            <person name="Toyoda A."/>
            <person name="Suzuki Y."/>
            <person name="Hashimoto A."/>
            <person name="Yamaguchi K."/>
            <person name="Sugano A."/>
            <person name="Kohara Y."/>
            <person name="Fujiyama A."/>
            <person name="Anterola A."/>
            <person name="Aoki S."/>
            <person name="Ashton N."/>
            <person name="Barbazuk W.B."/>
            <person name="Barker E."/>
            <person name="Bennetzen J."/>
            <person name="Bezanilla M."/>
            <person name="Blankenship R."/>
            <person name="Cho S.H."/>
            <person name="Dutcher S."/>
            <person name="Estelle M."/>
            <person name="Fawcett J.A."/>
            <person name="Gundlach H."/>
            <person name="Hanada K."/>
            <person name="Heyl A."/>
            <person name="Hicks K.A."/>
            <person name="Hugh J."/>
            <person name="Lohr M."/>
            <person name="Mayer K."/>
            <person name="Melkozernov A."/>
            <person name="Murata T."/>
            <person name="Nelson D."/>
            <person name="Pils B."/>
            <person name="Prigge M."/>
            <person name="Reiss B."/>
            <person name="Renner T."/>
            <person name="Rombauts S."/>
            <person name="Rushton P."/>
            <person name="Sanderfoot A."/>
            <person name="Schween G."/>
            <person name="Shiu S.-H."/>
            <person name="Stueber K."/>
            <person name="Theodoulou F.L."/>
            <person name="Tu H."/>
            <person name="Van de Peer Y."/>
            <person name="Verrier P.J."/>
            <person name="Waters E."/>
            <person name="Wood A."/>
            <person name="Yang L."/>
            <person name="Cove D."/>
            <person name="Cuming A."/>
            <person name="Hasebe M."/>
            <person name="Lucas S."/>
            <person name="Mishler D.B."/>
            <person name="Reski R."/>
            <person name="Grigoriev I."/>
            <person name="Quatrano R.S."/>
            <person name="Boore J.L."/>
        </authorList>
    </citation>
    <scope>NUCLEOTIDE SEQUENCE [LARGE SCALE GENOMIC DNA]</scope>
    <source>
        <strain evidence="8 9">cv. Gransden 2004</strain>
    </source>
</reference>
<dbReference type="PaxDb" id="3218-PP1S344_29V6.1"/>
<feature type="domain" description="TF-B3" evidence="6">
    <location>
        <begin position="816"/>
        <end position="907"/>
    </location>
</feature>
<dbReference type="GeneID" id="112294259"/>
<evidence type="ECO:0000256" key="5">
    <source>
        <dbReference type="SAM" id="MobiDB-lite"/>
    </source>
</evidence>
<dbReference type="RefSeq" id="XP_024400315.1">
    <property type="nucleotide sequence ID" value="XM_024544547.2"/>
</dbReference>
<dbReference type="Gramene" id="Pp3c17_1930V3.1">
    <property type="protein sequence ID" value="Pp3c17_1930V3.1"/>
    <property type="gene ID" value="Pp3c17_1930"/>
</dbReference>
<dbReference type="RefSeq" id="XP_024400316.1">
    <property type="nucleotide sequence ID" value="XM_024544548.2"/>
</dbReference>
<reference evidence="8" key="3">
    <citation type="submission" date="2020-12" db="UniProtKB">
        <authorList>
            <consortium name="EnsemblPlants"/>
        </authorList>
    </citation>
    <scope>IDENTIFICATION</scope>
</reference>
<reference evidence="7 9" key="2">
    <citation type="journal article" date="2018" name="Plant J.">
        <title>The Physcomitrella patens chromosome-scale assembly reveals moss genome structure and evolution.</title>
        <authorList>
            <person name="Lang D."/>
            <person name="Ullrich K.K."/>
            <person name="Murat F."/>
            <person name="Fuchs J."/>
            <person name="Jenkins J."/>
            <person name="Haas F.B."/>
            <person name="Piednoel M."/>
            <person name="Gundlach H."/>
            <person name="Van Bel M."/>
            <person name="Meyberg R."/>
            <person name="Vives C."/>
            <person name="Morata J."/>
            <person name="Symeonidi A."/>
            <person name="Hiss M."/>
            <person name="Muchero W."/>
            <person name="Kamisugi Y."/>
            <person name="Saleh O."/>
            <person name="Blanc G."/>
            <person name="Decker E.L."/>
            <person name="van Gessel N."/>
            <person name="Grimwood J."/>
            <person name="Hayes R.D."/>
            <person name="Graham S.W."/>
            <person name="Gunter L.E."/>
            <person name="McDaniel S.F."/>
            <person name="Hoernstein S.N.W."/>
            <person name="Larsson A."/>
            <person name="Li F.W."/>
            <person name="Perroud P.F."/>
            <person name="Phillips J."/>
            <person name="Ranjan P."/>
            <person name="Rokshar D.S."/>
            <person name="Rothfels C.J."/>
            <person name="Schneider L."/>
            <person name="Shu S."/>
            <person name="Stevenson D.W."/>
            <person name="Thummler F."/>
            <person name="Tillich M."/>
            <person name="Villarreal Aguilar J.C."/>
            <person name="Widiez T."/>
            <person name="Wong G.K."/>
            <person name="Wymore A."/>
            <person name="Zhang Y."/>
            <person name="Zimmer A.D."/>
            <person name="Quatrano R.S."/>
            <person name="Mayer K.F.X."/>
            <person name="Goodstein D."/>
            <person name="Casacuberta J.M."/>
            <person name="Vandepoele K."/>
            <person name="Reski R."/>
            <person name="Cuming A.C."/>
            <person name="Tuskan G.A."/>
            <person name="Maumus F."/>
            <person name="Salse J."/>
            <person name="Schmutz J."/>
            <person name="Rensing S.A."/>
        </authorList>
    </citation>
    <scope>NUCLEOTIDE SEQUENCE [LARGE SCALE GENOMIC DNA]</scope>
    <source>
        <strain evidence="8 9">cv. Gransden 2004</strain>
    </source>
</reference>
<evidence type="ECO:0000256" key="4">
    <source>
        <dbReference type="ARBA" id="ARBA00023242"/>
    </source>
</evidence>
<keyword evidence="9" id="KW-1185">Reference proteome</keyword>
<dbReference type="EMBL" id="ABEU02000017">
    <property type="protein sequence ID" value="PNR35705.1"/>
    <property type="molecule type" value="Genomic_DNA"/>
</dbReference>
<dbReference type="Gene3D" id="2.40.330.10">
    <property type="entry name" value="DNA-binding pseudobarrel domain"/>
    <property type="match status" value="3"/>
</dbReference>
<dbReference type="Proteomes" id="UP000006727">
    <property type="component" value="Chromosome 17"/>
</dbReference>
<dbReference type="InterPro" id="IPR003340">
    <property type="entry name" value="B3_DNA-bd"/>
</dbReference>
<evidence type="ECO:0000256" key="2">
    <source>
        <dbReference type="ARBA" id="ARBA00023125"/>
    </source>
</evidence>
<dbReference type="OrthoDB" id="623918at2759"/>
<feature type="domain" description="TF-B3" evidence="6">
    <location>
        <begin position="53"/>
        <end position="130"/>
    </location>
</feature>
<gene>
    <name evidence="8" type="primary">LOC112294259</name>
    <name evidence="7" type="ORF">PHYPA_021555</name>
</gene>
<evidence type="ECO:0000256" key="1">
    <source>
        <dbReference type="ARBA" id="ARBA00023015"/>
    </source>
</evidence>
<dbReference type="InterPro" id="IPR015300">
    <property type="entry name" value="DNA-bd_pseudobarrel_sf"/>
</dbReference>
<sequence length="1183" mass="133920">MDKIPHGFRPCLSCTRSCYQEHWPLQSRDTFRSPCFMRALCDSNLAAMATCWMVIPSAWLKLHGDEVGNSAVLHGPSGNTWQVGVGRPKWVAFRVGWRTFAADNGLEKGDILVFTLIGKSEFAVRIFDNKTGLEKESALTATNTGCYDSKSPSSLGVKRKQRDDDENAAELKRICAHNNGVQLVHNDQSIDSTHTEKVLQQRRAKSSTFSSAAALISYGECALLDLNSQPLYLHQNPTSGNGNFFPEIDHQLLDAVVARTFQGYASGIVYQPHPISIRSQDVGEECHVQGQSKAQVCGSGGLGPATRFASQRRPVMDARERSTEFPHRQNNSPTVIPSHHRSQILDLNKEHFSDDVVPHMLSPDVILEREKALELARRAQESIDRPSHLVVLRAFHVHGRAFVRFPVTFGKQHMPRKTVSMHLLDSHGHRWPMTWLRDNETHMGLTRGWRDFCLAEGLLEGDVCIFELIELNKLTLLIHVFRSSETRDSNHVIITKPKRPELLQMQHLSHKKCSDRKRKVVDKGDGRRQRKADSLADKDALPTSSEGQYPCTPTKLALYKAFHRTTHTDSVGPSRVCNRRQDSFAAGSVGRERLKKLSLWASKVQGGMYSSSKKISCESESVAGTSLERCCKDDEELTDSVMSKTQDATFSEILCQMSSGCVGANNSRNCRNSPGWVRTSTLSTGLIEKDEKSSAVESRGFECQHFHEQDCTRKRHHINAARRHEIRGGSGKLVSNTFKHWAKARKRCETYGKTEETRTWGWKWYTPDYSVLRRRMQVLNRNSRFYIASRRTPVTDAQKEAAKEAALAMKTENPATMVVLKSSNVYKTYIVEILPEFCRQLSPNERVHIFLRDAAGNKTRVLLTQEALTKGWRQFSLEHLLEEGDVCVFELIDTSRRTILVHIFRVVDVDYINGNYRNHYRIISAGFQRTQRPLVKCGLKIQANGQVVNEVATKLSFQARRNSVNRSLYLAILKTRDNLRKPRPVEDDNPYYTKEHMDLNLDLDTSTVPPPALNTLWDSPSCTMSTSCASRSPVLKLYPELDSALMITKNDSSQLCPMSDSLLRLPVVTPPSSGTALADICEISSCKNRQQQTMLYPENDTMVGMPLPLPPDEDDSEPEEGNYYRVVRILKKRYFDNEKQYLAELDGPVVQSDGCRGVREYDDMKWWIPEKSFSPGFTSCYLR</sequence>
<evidence type="ECO:0000313" key="9">
    <source>
        <dbReference type="Proteomes" id="UP000006727"/>
    </source>
</evidence>
<dbReference type="Pfam" id="PF02362">
    <property type="entry name" value="B3"/>
    <property type="match status" value="3"/>
</dbReference>
<protein>
    <recommendedName>
        <fullName evidence="6">TF-B3 domain-containing protein</fullName>
    </recommendedName>
</protein>
<feature type="domain" description="TF-B3" evidence="6">
    <location>
        <begin position="388"/>
        <end position="484"/>
    </location>
</feature>
<feature type="region of interest" description="Disordered" evidence="5">
    <location>
        <begin position="511"/>
        <end position="548"/>
    </location>
</feature>
<dbReference type="InterPro" id="IPR044837">
    <property type="entry name" value="REM16-like"/>
</dbReference>
<dbReference type="AlphaFoldDB" id="A9TWB4"/>
<dbReference type="Gramene" id="Pp3c17_1930V3.2">
    <property type="protein sequence ID" value="Pp3c17_1930V3.2"/>
    <property type="gene ID" value="Pp3c17_1930"/>
</dbReference>
<feature type="compositionally biased region" description="Basic residues" evidence="5">
    <location>
        <begin position="511"/>
        <end position="520"/>
    </location>
</feature>
<dbReference type="RefSeq" id="XP_024400313.1">
    <property type="nucleotide sequence ID" value="XM_024544545.2"/>
</dbReference>
<dbReference type="STRING" id="3218.A9TWB4"/>
<dbReference type="EnsemblPlants" id="Pp3c17_1930V3.2">
    <property type="protein sequence ID" value="Pp3c17_1930V3.2"/>
    <property type="gene ID" value="Pp3c17_1930"/>
</dbReference>
<dbReference type="SMART" id="SM01019">
    <property type="entry name" value="B3"/>
    <property type="match status" value="3"/>
</dbReference>
<name>A9TWB4_PHYPA</name>
<dbReference type="HOGENOM" id="CLU_272780_0_0_1"/>
<dbReference type="GO" id="GO:0003677">
    <property type="term" value="F:DNA binding"/>
    <property type="evidence" value="ECO:0007669"/>
    <property type="project" value="UniProtKB-KW"/>
</dbReference>
<dbReference type="SUPFAM" id="SSF101936">
    <property type="entry name" value="DNA-binding pseudobarrel domain"/>
    <property type="match status" value="3"/>
</dbReference>
<keyword evidence="4" id="KW-0539">Nucleus</keyword>
<feature type="compositionally biased region" description="Basic and acidic residues" evidence="5">
    <location>
        <begin position="521"/>
        <end position="540"/>
    </location>
</feature>
<keyword evidence="2" id="KW-0238">DNA-binding</keyword>